<feature type="transmembrane region" description="Helical" evidence="5">
    <location>
        <begin position="391"/>
        <end position="422"/>
    </location>
</feature>
<dbReference type="PROSITE" id="PS50042">
    <property type="entry name" value="CNMP_BINDING_3"/>
    <property type="match status" value="1"/>
</dbReference>
<gene>
    <name evidence="8" type="ORF">IPJ48_16380</name>
</gene>
<protein>
    <submittedName>
        <fullName evidence="8">SLC26A/SulP transporter family protein</fullName>
    </submittedName>
</protein>
<dbReference type="SUPFAM" id="SSF51206">
    <property type="entry name" value="cAMP-binding domain-like"/>
    <property type="match status" value="1"/>
</dbReference>
<dbReference type="InterPro" id="IPR011547">
    <property type="entry name" value="SLC26A/SulP_dom"/>
</dbReference>
<dbReference type="EMBL" id="JADJNC010000033">
    <property type="protein sequence ID" value="MBK7424523.1"/>
    <property type="molecule type" value="Genomic_DNA"/>
</dbReference>
<evidence type="ECO:0000256" key="1">
    <source>
        <dbReference type="ARBA" id="ARBA00004141"/>
    </source>
</evidence>
<evidence type="ECO:0000256" key="4">
    <source>
        <dbReference type="ARBA" id="ARBA00023136"/>
    </source>
</evidence>
<dbReference type="InterPro" id="IPR018490">
    <property type="entry name" value="cNMP-bd_dom_sf"/>
</dbReference>
<feature type="transmembrane region" description="Helical" evidence="5">
    <location>
        <begin position="127"/>
        <end position="148"/>
    </location>
</feature>
<dbReference type="Pfam" id="PF00027">
    <property type="entry name" value="cNMP_binding"/>
    <property type="match status" value="1"/>
</dbReference>
<dbReference type="Pfam" id="PF00916">
    <property type="entry name" value="Sulfate_transp"/>
    <property type="match status" value="1"/>
</dbReference>
<dbReference type="InterPro" id="IPR014710">
    <property type="entry name" value="RmlC-like_jellyroll"/>
</dbReference>
<feature type="transmembrane region" description="Helical" evidence="5">
    <location>
        <begin position="40"/>
        <end position="62"/>
    </location>
</feature>
<evidence type="ECO:0000259" key="7">
    <source>
        <dbReference type="PROSITE" id="PS50801"/>
    </source>
</evidence>
<dbReference type="CDD" id="cd07042">
    <property type="entry name" value="STAS_SulP_like_sulfate_transporter"/>
    <property type="match status" value="1"/>
</dbReference>
<comment type="subcellular location">
    <subcellularLocation>
        <location evidence="1">Membrane</location>
        <topology evidence="1">Multi-pass membrane protein</topology>
    </subcellularLocation>
</comment>
<dbReference type="InterPro" id="IPR002645">
    <property type="entry name" value="STAS_dom"/>
</dbReference>
<keyword evidence="4 5" id="KW-0472">Membrane</keyword>
<feature type="domain" description="Cyclic nucleotide-binding" evidence="6">
    <location>
        <begin position="593"/>
        <end position="695"/>
    </location>
</feature>
<dbReference type="InterPro" id="IPR000595">
    <property type="entry name" value="cNMP-bd_dom"/>
</dbReference>
<feature type="transmembrane region" description="Helical" evidence="5">
    <location>
        <begin position="12"/>
        <end position="34"/>
    </location>
</feature>
<keyword evidence="3 5" id="KW-1133">Transmembrane helix</keyword>
<feature type="transmembrane region" description="Helical" evidence="5">
    <location>
        <begin position="168"/>
        <end position="188"/>
    </location>
</feature>
<dbReference type="Pfam" id="PF01740">
    <property type="entry name" value="STAS"/>
    <property type="match status" value="1"/>
</dbReference>
<dbReference type="Gene3D" id="2.60.120.10">
    <property type="entry name" value="Jelly Rolls"/>
    <property type="match status" value="1"/>
</dbReference>
<evidence type="ECO:0000256" key="3">
    <source>
        <dbReference type="ARBA" id="ARBA00022989"/>
    </source>
</evidence>
<feature type="transmembrane region" description="Helical" evidence="5">
    <location>
        <begin position="69"/>
        <end position="88"/>
    </location>
</feature>
<name>A0A9D7FDS9_9RHOO</name>
<organism evidence="8 9">
    <name type="scientific">Candidatus Propionivibrio dominans</name>
    <dbReference type="NCBI Taxonomy" id="2954373"/>
    <lineage>
        <taxon>Bacteria</taxon>
        <taxon>Pseudomonadati</taxon>
        <taxon>Pseudomonadota</taxon>
        <taxon>Betaproteobacteria</taxon>
        <taxon>Rhodocyclales</taxon>
        <taxon>Rhodocyclaceae</taxon>
        <taxon>Propionivibrio</taxon>
    </lineage>
</organism>
<accession>A0A9D7FDS9</accession>
<feature type="domain" description="STAS" evidence="7">
    <location>
        <begin position="451"/>
        <end position="568"/>
    </location>
</feature>
<dbReference type="InterPro" id="IPR052706">
    <property type="entry name" value="Membrane-Transporter-like"/>
</dbReference>
<dbReference type="PROSITE" id="PS50801">
    <property type="entry name" value="STAS"/>
    <property type="match status" value="1"/>
</dbReference>
<dbReference type="PANTHER" id="PTHR43310">
    <property type="entry name" value="SULFATE TRANSPORTER YBAR-RELATED"/>
    <property type="match status" value="1"/>
</dbReference>
<sequence length="730" mass="78324">MKLPRLEAGDFWGGLAAILVVMPSAIAFGVTIYSPLGAAHVAQGALAGILGATALGLIAPALGGTQRLITAPCAPAAAVLAAFALEFMLNGGDFATAMLLFSLLGLAAGLLQIVFGTLRLGQLIEYMPYPVVSGYLSGVGLYIIAGQVPRFLGVPKDNHFWESLASTAAWQWQGMVVGAVTIVVMLVAPRLTRRVPAAILGLAAGIGAYFALGLADPGLLRLEGNALVVGSFGDGGGRFAEAMAGRWQAMGSIGVEQIRQIAVPALTLAVLLSIDTLKTCVVLDALTRSRHNSNRELIGQGLGNVGSALVGGIPGAGTMGATLVNISSGAQSRLSGVIEGVMVLLAFLLLGSLISWVPVAALAAILIVIGVRMIDRHSFNLLKQRSTILDFAVIAAVIITALTVSLIAASGVGIVLAIMLFIREQIGGNIVRRKVCGNEIFSKRVRTHEEMEILMERGTRVLVVELQGSIFFGTTNQLYSALEPELKTRDYVILDMRRVQTVDVTAAHMLDQVKDMLADRQGFLIFSQLPQSLPSGRDMEQYFDQVGLVRKESPVRVFAELDDALEWVEDRLIDEAALARGEEKPLELHEIELFKERKTETLAAFELLVEKRSYRSGEKIFTRGESGDELFIIRSGSVRIMLPISEKLSHHLGTFGRGAFFGEMAFLDGEVRSADAVVFSDTELYVVSRKTFNLLAENHKKLALSLMEGVASVLASRLRYTNAELRVLES</sequence>
<dbReference type="Gene3D" id="3.30.750.24">
    <property type="entry name" value="STAS domain"/>
    <property type="match status" value="1"/>
</dbReference>
<dbReference type="SUPFAM" id="SSF52091">
    <property type="entry name" value="SpoIIaa-like"/>
    <property type="match status" value="1"/>
</dbReference>
<dbReference type="Proteomes" id="UP000886602">
    <property type="component" value="Unassembled WGS sequence"/>
</dbReference>
<dbReference type="PANTHER" id="PTHR43310:SF1">
    <property type="entry name" value="SULFATE TRANSPORTER YBAR-RELATED"/>
    <property type="match status" value="1"/>
</dbReference>
<dbReference type="SMART" id="SM00100">
    <property type="entry name" value="cNMP"/>
    <property type="match status" value="1"/>
</dbReference>
<evidence type="ECO:0000256" key="5">
    <source>
        <dbReference type="SAM" id="Phobius"/>
    </source>
</evidence>
<evidence type="ECO:0000313" key="8">
    <source>
        <dbReference type="EMBL" id="MBK7424523.1"/>
    </source>
</evidence>
<evidence type="ECO:0000259" key="6">
    <source>
        <dbReference type="PROSITE" id="PS50042"/>
    </source>
</evidence>
<feature type="transmembrane region" description="Helical" evidence="5">
    <location>
        <begin position="341"/>
        <end position="371"/>
    </location>
</feature>
<dbReference type="CDD" id="cd00038">
    <property type="entry name" value="CAP_ED"/>
    <property type="match status" value="1"/>
</dbReference>
<dbReference type="AlphaFoldDB" id="A0A9D7FDS9"/>
<keyword evidence="2 5" id="KW-0812">Transmembrane</keyword>
<dbReference type="InterPro" id="IPR036513">
    <property type="entry name" value="STAS_dom_sf"/>
</dbReference>
<evidence type="ECO:0000256" key="2">
    <source>
        <dbReference type="ARBA" id="ARBA00022692"/>
    </source>
</evidence>
<feature type="transmembrane region" description="Helical" evidence="5">
    <location>
        <begin position="94"/>
        <end position="115"/>
    </location>
</feature>
<proteinExistence type="predicted"/>
<feature type="transmembrane region" description="Helical" evidence="5">
    <location>
        <begin position="195"/>
        <end position="215"/>
    </location>
</feature>
<dbReference type="GO" id="GO:0016020">
    <property type="term" value="C:membrane"/>
    <property type="evidence" value="ECO:0007669"/>
    <property type="project" value="UniProtKB-SubCell"/>
</dbReference>
<reference evidence="8" key="1">
    <citation type="submission" date="2020-10" db="EMBL/GenBank/DDBJ databases">
        <title>Connecting structure to function with the recovery of over 1000 high-quality activated sludge metagenome-assembled genomes encoding full-length rRNA genes using long-read sequencing.</title>
        <authorList>
            <person name="Singleton C.M."/>
            <person name="Petriglieri F."/>
            <person name="Kristensen J.M."/>
            <person name="Kirkegaard R.H."/>
            <person name="Michaelsen T.Y."/>
            <person name="Andersen M.H."/>
            <person name="Karst S.M."/>
            <person name="Dueholm M.S."/>
            <person name="Nielsen P.H."/>
            <person name="Albertsen M."/>
        </authorList>
    </citation>
    <scope>NUCLEOTIDE SEQUENCE</scope>
    <source>
        <strain evidence="8">EsbW_18-Q3-R4-48_MAXAC.044</strain>
    </source>
</reference>
<comment type="caution">
    <text evidence="8">The sequence shown here is derived from an EMBL/GenBank/DDBJ whole genome shotgun (WGS) entry which is preliminary data.</text>
</comment>
<evidence type="ECO:0000313" key="9">
    <source>
        <dbReference type="Proteomes" id="UP000886602"/>
    </source>
</evidence>